<dbReference type="AlphaFoldDB" id="A0A815ETL3"/>
<feature type="region of interest" description="Disordered" evidence="1">
    <location>
        <begin position="1"/>
        <end position="32"/>
    </location>
</feature>
<dbReference type="Proteomes" id="UP000681722">
    <property type="component" value="Unassembled WGS sequence"/>
</dbReference>
<accession>A0A815ETL3</accession>
<dbReference type="EMBL" id="CAJNOQ010012913">
    <property type="protein sequence ID" value="CAF1310631.1"/>
    <property type="molecule type" value="Genomic_DNA"/>
</dbReference>
<dbReference type="EMBL" id="CAJOBC010042208">
    <property type="protein sequence ID" value="CAF4147520.1"/>
    <property type="molecule type" value="Genomic_DNA"/>
</dbReference>
<name>A0A815ETL3_9BILA</name>
<keyword evidence="4" id="KW-1185">Reference proteome</keyword>
<proteinExistence type="predicted"/>
<dbReference type="OrthoDB" id="2429546at2759"/>
<feature type="compositionally biased region" description="Low complexity" evidence="1">
    <location>
        <begin position="11"/>
        <end position="21"/>
    </location>
</feature>
<dbReference type="Proteomes" id="UP000663829">
    <property type="component" value="Unassembled WGS sequence"/>
</dbReference>
<evidence type="ECO:0000313" key="3">
    <source>
        <dbReference type="EMBL" id="CAF4147520.1"/>
    </source>
</evidence>
<protein>
    <submittedName>
        <fullName evidence="2">Uncharacterized protein</fullName>
    </submittedName>
</protein>
<evidence type="ECO:0000313" key="2">
    <source>
        <dbReference type="EMBL" id="CAF1310631.1"/>
    </source>
</evidence>
<reference evidence="2" key="1">
    <citation type="submission" date="2021-02" db="EMBL/GenBank/DDBJ databases">
        <authorList>
            <person name="Nowell W R."/>
        </authorList>
    </citation>
    <scope>NUCLEOTIDE SEQUENCE</scope>
</reference>
<evidence type="ECO:0000313" key="4">
    <source>
        <dbReference type="Proteomes" id="UP000663829"/>
    </source>
</evidence>
<comment type="caution">
    <text evidence="2">The sequence shown here is derived from an EMBL/GenBank/DDBJ whole genome shotgun (WGS) entry which is preliminary data.</text>
</comment>
<sequence length="427" mass="49864">MPRVSRRRSQRQNVSSRRWSNTKISDPSDSSGDEYVMDIDAEELNFNEKILLTDIGGLAEMCKLKCGTKYLSTLVYMSLRFFDIKWENVDEYLKSIGFMSAQTSHKWAKVFSKGDYEEFSNDLRGGKQTDPFYDTFPEIEADAKAFVVQAYSQKSGEFKGLDLAQFIDEKYYELTGIKKQIGDDFIRSERSCPLDLRRWGAKSEANSQRPYFEGHERNDVVKYRNEFIVPIRFKIETANGNDLLKVNSAVSGDMHEKFLLTMPLQEICQNETKAKKVMKLIKDLFSILQTVKRTNNKAFYHRALIVCCDKWGQNFIDLFGYEMVTPYVHVFAAHLPEFYHKWMNLNTFSLEGVEKLNDLITSDYFRATNKKESFLQQILRKRLCQMLLTLPKRTRKDALLAMENVETDDLNMKEPESNDEDETVKYF</sequence>
<feature type="compositionally biased region" description="Basic residues" evidence="1">
    <location>
        <begin position="1"/>
        <end position="10"/>
    </location>
</feature>
<evidence type="ECO:0000256" key="1">
    <source>
        <dbReference type="SAM" id="MobiDB-lite"/>
    </source>
</evidence>
<organism evidence="2 4">
    <name type="scientific">Didymodactylos carnosus</name>
    <dbReference type="NCBI Taxonomy" id="1234261"/>
    <lineage>
        <taxon>Eukaryota</taxon>
        <taxon>Metazoa</taxon>
        <taxon>Spiralia</taxon>
        <taxon>Gnathifera</taxon>
        <taxon>Rotifera</taxon>
        <taxon>Eurotatoria</taxon>
        <taxon>Bdelloidea</taxon>
        <taxon>Philodinida</taxon>
        <taxon>Philodinidae</taxon>
        <taxon>Didymodactylos</taxon>
    </lineage>
</organism>
<gene>
    <name evidence="2" type="ORF">GPM918_LOCUS28973</name>
    <name evidence="3" type="ORF">SRO942_LOCUS29509</name>
</gene>